<dbReference type="RefSeq" id="WP_187037634.1">
    <property type="nucleotide sequence ID" value="NZ_CP060286.1"/>
</dbReference>
<evidence type="ECO:0000256" key="1">
    <source>
        <dbReference type="SAM" id="Phobius"/>
    </source>
</evidence>
<dbReference type="KEGG" id="cfem:HCR03_08455"/>
<proteinExistence type="predicted"/>
<name>A0A7G8TF33_9FIRM</name>
<dbReference type="AlphaFoldDB" id="A0A7G8TF33"/>
<sequence length="281" mass="30483">MEAILVLLIVAALNGAVAYIDQMLTGLVPMTLNADQYMTAAAGGSMVETLFDILLGFGVSLIILKFLKKGFECYVMWTDGDPDAEPAGLVIRFIEAIAVAVCFPVMYGWLADITQSLTDQLMAAIGTSTNYDWQAWVNGIGSLGLVTAIFGLVFVVCYFVLYFQFLMRGLEIMILRIGLPLACVGLLDNDKGVFKTYINKFFQSTLSVVVQICLCKLGVGMMMNVGINMNIFWGIACIVLAIKTPRFLSEFMVPTGGGGAGVINNIYHSVRLVGMAKGMIK</sequence>
<dbReference type="Pfam" id="PF19597">
    <property type="entry name" value="TrbL_4"/>
    <property type="match status" value="1"/>
</dbReference>
<evidence type="ECO:0000313" key="2">
    <source>
        <dbReference type="EMBL" id="QNK42224.1"/>
    </source>
</evidence>
<keyword evidence="1" id="KW-1133">Transmembrane helix</keyword>
<reference evidence="2 3" key="1">
    <citation type="submission" date="2020-08" db="EMBL/GenBank/DDBJ databases">
        <title>The isolate Caproiciproducens sp. 7D4C2 produces n-caproate at mildly acidic conditions from hexoses: genome and rBOX comparison with related strains and chain-elongating bacteria.</title>
        <authorList>
            <person name="Esquivel-Elizondo S."/>
            <person name="Bagci C."/>
            <person name="Temovska M."/>
            <person name="Jeon B.S."/>
            <person name="Bessarab I."/>
            <person name="Williams R.B.H."/>
            <person name="Huson D.H."/>
            <person name="Angenent L.T."/>
        </authorList>
    </citation>
    <scope>NUCLEOTIDE SEQUENCE [LARGE SCALE GENOMIC DNA]</scope>
    <source>
        <strain evidence="2 3">7D4C2</strain>
    </source>
</reference>
<protein>
    <recommendedName>
        <fullName evidence="4">Conjugal transfer protein TrbL</fullName>
    </recommendedName>
</protein>
<organism evidence="2 3">
    <name type="scientific">Caproicibacter fermentans</name>
    <dbReference type="NCBI Taxonomy" id="2576756"/>
    <lineage>
        <taxon>Bacteria</taxon>
        <taxon>Bacillati</taxon>
        <taxon>Bacillota</taxon>
        <taxon>Clostridia</taxon>
        <taxon>Eubacteriales</taxon>
        <taxon>Acutalibacteraceae</taxon>
        <taxon>Caproicibacter</taxon>
    </lineage>
</organism>
<dbReference type="InterPro" id="IPR046084">
    <property type="entry name" value="TrbL_4"/>
</dbReference>
<accession>A0A7G8TF33</accession>
<feature type="transmembrane region" description="Helical" evidence="1">
    <location>
        <begin position="88"/>
        <end position="110"/>
    </location>
</feature>
<dbReference type="EMBL" id="CP060286">
    <property type="protein sequence ID" value="QNK42224.1"/>
    <property type="molecule type" value="Genomic_DNA"/>
</dbReference>
<gene>
    <name evidence="2" type="ORF">HCR03_08455</name>
</gene>
<keyword evidence="1" id="KW-0472">Membrane</keyword>
<evidence type="ECO:0000313" key="3">
    <source>
        <dbReference type="Proteomes" id="UP000515909"/>
    </source>
</evidence>
<feature type="transmembrane region" description="Helical" evidence="1">
    <location>
        <begin position="140"/>
        <end position="163"/>
    </location>
</feature>
<evidence type="ECO:0008006" key="4">
    <source>
        <dbReference type="Google" id="ProtNLM"/>
    </source>
</evidence>
<feature type="transmembrane region" description="Helical" evidence="1">
    <location>
        <begin position="225"/>
        <end position="242"/>
    </location>
</feature>
<keyword evidence="1" id="KW-0812">Transmembrane</keyword>
<feature type="transmembrane region" description="Helical" evidence="1">
    <location>
        <begin position="42"/>
        <end position="67"/>
    </location>
</feature>
<dbReference type="Proteomes" id="UP000515909">
    <property type="component" value="Chromosome"/>
</dbReference>